<protein>
    <submittedName>
        <fullName evidence="2">Uncharacterized protein</fullName>
    </submittedName>
</protein>
<name>A0ABS8SHW5_DATST</name>
<keyword evidence="3" id="KW-1185">Reference proteome</keyword>
<proteinExistence type="predicted"/>
<accession>A0ABS8SHW5</accession>
<dbReference type="EMBL" id="JACEIK010000522">
    <property type="protein sequence ID" value="MCD7458452.1"/>
    <property type="molecule type" value="Genomic_DNA"/>
</dbReference>
<dbReference type="Proteomes" id="UP000823775">
    <property type="component" value="Unassembled WGS sequence"/>
</dbReference>
<feature type="non-terminal residue" evidence="2">
    <location>
        <position position="92"/>
    </location>
</feature>
<evidence type="ECO:0000313" key="2">
    <source>
        <dbReference type="EMBL" id="MCD7458452.1"/>
    </source>
</evidence>
<feature type="region of interest" description="Disordered" evidence="1">
    <location>
        <begin position="1"/>
        <end position="61"/>
    </location>
</feature>
<reference evidence="2 3" key="1">
    <citation type="journal article" date="2021" name="BMC Genomics">
        <title>Datura genome reveals duplications of psychoactive alkaloid biosynthetic genes and high mutation rate following tissue culture.</title>
        <authorList>
            <person name="Rajewski A."/>
            <person name="Carter-House D."/>
            <person name="Stajich J."/>
            <person name="Litt A."/>
        </authorList>
    </citation>
    <scope>NUCLEOTIDE SEQUENCE [LARGE SCALE GENOMIC DNA]</scope>
    <source>
        <strain evidence="2">AR-01</strain>
    </source>
</reference>
<gene>
    <name evidence="2" type="ORF">HAX54_038326</name>
</gene>
<evidence type="ECO:0000256" key="1">
    <source>
        <dbReference type="SAM" id="MobiDB-lite"/>
    </source>
</evidence>
<organism evidence="2 3">
    <name type="scientific">Datura stramonium</name>
    <name type="common">Jimsonweed</name>
    <name type="synonym">Common thornapple</name>
    <dbReference type="NCBI Taxonomy" id="4076"/>
    <lineage>
        <taxon>Eukaryota</taxon>
        <taxon>Viridiplantae</taxon>
        <taxon>Streptophyta</taxon>
        <taxon>Embryophyta</taxon>
        <taxon>Tracheophyta</taxon>
        <taxon>Spermatophyta</taxon>
        <taxon>Magnoliopsida</taxon>
        <taxon>eudicotyledons</taxon>
        <taxon>Gunneridae</taxon>
        <taxon>Pentapetalae</taxon>
        <taxon>asterids</taxon>
        <taxon>lamiids</taxon>
        <taxon>Solanales</taxon>
        <taxon>Solanaceae</taxon>
        <taxon>Solanoideae</taxon>
        <taxon>Datureae</taxon>
        <taxon>Datura</taxon>
    </lineage>
</organism>
<comment type="caution">
    <text evidence="2">The sequence shown here is derived from an EMBL/GenBank/DDBJ whole genome shotgun (WGS) entry which is preliminary data.</text>
</comment>
<evidence type="ECO:0000313" key="3">
    <source>
        <dbReference type="Proteomes" id="UP000823775"/>
    </source>
</evidence>
<sequence length="92" mass="9869">MDASSDNPSKDDVPLADTIPLSTQGGISIFPPSSETPKIVDPTATPDTEGVGPDTGLRDIDISDPNLEIEQTMDDTSGVKDKRMMMMIMFLL</sequence>
<feature type="compositionally biased region" description="Polar residues" evidence="1">
    <location>
        <begin position="20"/>
        <end position="36"/>
    </location>
</feature>